<accession>A0A7M2YW81</accession>
<feature type="transmembrane region" description="Helical" evidence="9">
    <location>
        <begin position="251"/>
        <end position="268"/>
    </location>
</feature>
<evidence type="ECO:0000256" key="3">
    <source>
        <dbReference type="ARBA" id="ARBA00022448"/>
    </source>
</evidence>
<evidence type="ECO:0000259" key="10">
    <source>
        <dbReference type="PROSITE" id="PS51012"/>
    </source>
</evidence>
<dbReference type="PROSITE" id="PS51012">
    <property type="entry name" value="ABC_TM2"/>
    <property type="match status" value="1"/>
</dbReference>
<comment type="subcellular location">
    <subcellularLocation>
        <location evidence="1">Cell inner membrane</location>
        <topology evidence="1">Multi-pass membrane protein</topology>
    </subcellularLocation>
    <subcellularLocation>
        <location evidence="9">Cell membrane</location>
        <topology evidence="9">Multi-pass membrane protein</topology>
    </subcellularLocation>
</comment>
<proteinExistence type="inferred from homology"/>
<keyword evidence="7 9" id="KW-1133">Transmembrane helix</keyword>
<dbReference type="InterPro" id="IPR047817">
    <property type="entry name" value="ABC2_TM_bact-type"/>
</dbReference>
<comment type="caution">
    <text evidence="11">The sequence shown here is derived from an EMBL/GenBank/DDBJ whole genome shotgun (WGS) entry which is preliminary data.</text>
</comment>
<evidence type="ECO:0000313" key="11">
    <source>
        <dbReference type="EMBL" id="RDI74265.1"/>
    </source>
</evidence>
<protein>
    <recommendedName>
        <fullName evidence="9">Transport permease protein</fullName>
    </recommendedName>
</protein>
<dbReference type="GO" id="GO:0015920">
    <property type="term" value="P:lipopolysaccharide transport"/>
    <property type="evidence" value="ECO:0007669"/>
    <property type="project" value="TreeGrafter"/>
</dbReference>
<feature type="domain" description="ABC transmembrane type-2" evidence="10">
    <location>
        <begin position="41"/>
        <end position="271"/>
    </location>
</feature>
<dbReference type="Proteomes" id="UP000254134">
    <property type="component" value="Unassembled WGS sequence"/>
</dbReference>
<dbReference type="InterPro" id="IPR000412">
    <property type="entry name" value="ABC_2_transport"/>
</dbReference>
<dbReference type="GO" id="GO:0140359">
    <property type="term" value="F:ABC-type transporter activity"/>
    <property type="evidence" value="ECO:0007669"/>
    <property type="project" value="InterPro"/>
</dbReference>
<keyword evidence="8 9" id="KW-0472">Membrane</keyword>
<keyword evidence="4 9" id="KW-1003">Cell membrane</keyword>
<reference evidence="12" key="2">
    <citation type="journal article" date="2019" name="MicrobiologyOpen">
        <title>High-quality draft genome sequence of Gaiella occulta isolated from a 150 meter deep mineral water borehole and comparison with the genome sequences of other deep-branching lineages of the phylum Actinobacteria.</title>
        <authorList>
            <person name="Severino R."/>
            <person name="Froufe H.J.C."/>
            <person name="Barroso C."/>
            <person name="Albuquerque L."/>
            <person name="Lobo-da-Cunha A."/>
            <person name="da Costa M.S."/>
            <person name="Egas C."/>
        </authorList>
    </citation>
    <scope>NUCLEOTIDE SEQUENCE [LARGE SCALE GENOMIC DNA]</scope>
    <source>
        <strain evidence="12">F2-233</strain>
    </source>
</reference>
<feature type="transmembrane region" description="Helical" evidence="9">
    <location>
        <begin position="114"/>
        <end position="139"/>
    </location>
</feature>
<feature type="transmembrane region" description="Helical" evidence="9">
    <location>
        <begin position="40"/>
        <end position="61"/>
    </location>
</feature>
<evidence type="ECO:0000256" key="2">
    <source>
        <dbReference type="ARBA" id="ARBA00007783"/>
    </source>
</evidence>
<keyword evidence="5" id="KW-0997">Cell inner membrane</keyword>
<sequence length="279" mass="31338">MSSSALSPHRTSPRRALAHRLRVLYVIATAEFKLKYAGSALGYVWSVVKPLALFTLLYLVFGRVFKLNLLSPYYAVSLLVGIVLFTFFADATMLALISIVARDSIIRKLAFPRVIIPASATLTAMMTLLINLTVVGAFVAYKQIVPRLDWLLIPLLLVELYAFTLGVGLLLSALYVRLRDLQQVWELLLQLFFYASPILYPIGYLPPWGRQIVFLSPFTQVLQDIRSLLFYPDLPDNRITAASAFGSFGRLLPIGIAVGTLAVGYLFFRREQPWFAERA</sequence>
<evidence type="ECO:0000256" key="8">
    <source>
        <dbReference type="ARBA" id="ARBA00023136"/>
    </source>
</evidence>
<evidence type="ECO:0000256" key="9">
    <source>
        <dbReference type="RuleBase" id="RU361157"/>
    </source>
</evidence>
<gene>
    <name evidence="11" type="ORF">Gocc_1841</name>
</gene>
<reference evidence="11 12" key="1">
    <citation type="submission" date="2018-07" db="EMBL/GenBank/DDBJ databases">
        <title>High-quality-draft genome sequence of Gaiella occulta.</title>
        <authorList>
            <person name="Severino R."/>
            <person name="Froufe H.J.C."/>
            <person name="Rainey F.A."/>
            <person name="Barroso C."/>
            <person name="Albuquerque L."/>
            <person name="Lobo-Da-Cunha A."/>
            <person name="Da Costa M.S."/>
            <person name="Egas C."/>
        </authorList>
    </citation>
    <scope>NUCLEOTIDE SEQUENCE [LARGE SCALE GENOMIC DNA]</scope>
    <source>
        <strain evidence="11 12">F2-233</strain>
    </source>
</reference>
<keyword evidence="12" id="KW-1185">Reference proteome</keyword>
<evidence type="ECO:0000256" key="4">
    <source>
        <dbReference type="ARBA" id="ARBA00022475"/>
    </source>
</evidence>
<dbReference type="EMBL" id="QQZY01000004">
    <property type="protein sequence ID" value="RDI74265.1"/>
    <property type="molecule type" value="Genomic_DNA"/>
</dbReference>
<evidence type="ECO:0000256" key="1">
    <source>
        <dbReference type="ARBA" id="ARBA00004429"/>
    </source>
</evidence>
<dbReference type="GO" id="GO:0043190">
    <property type="term" value="C:ATP-binding cassette (ABC) transporter complex"/>
    <property type="evidence" value="ECO:0007669"/>
    <property type="project" value="InterPro"/>
</dbReference>
<dbReference type="InterPro" id="IPR013525">
    <property type="entry name" value="ABC2_TM"/>
</dbReference>
<keyword evidence="6 9" id="KW-0812">Transmembrane</keyword>
<organism evidence="11 12">
    <name type="scientific">Gaiella occulta</name>
    <dbReference type="NCBI Taxonomy" id="1002870"/>
    <lineage>
        <taxon>Bacteria</taxon>
        <taxon>Bacillati</taxon>
        <taxon>Actinomycetota</taxon>
        <taxon>Thermoleophilia</taxon>
        <taxon>Gaiellales</taxon>
        <taxon>Gaiellaceae</taxon>
        <taxon>Gaiella</taxon>
    </lineage>
</organism>
<keyword evidence="3 9" id="KW-0813">Transport</keyword>
<dbReference type="PRINTS" id="PR00164">
    <property type="entry name" value="ABC2TRNSPORT"/>
</dbReference>
<evidence type="ECO:0000256" key="7">
    <source>
        <dbReference type="ARBA" id="ARBA00022989"/>
    </source>
</evidence>
<evidence type="ECO:0000313" key="12">
    <source>
        <dbReference type="Proteomes" id="UP000254134"/>
    </source>
</evidence>
<feature type="transmembrane region" description="Helical" evidence="9">
    <location>
        <begin position="187"/>
        <end position="205"/>
    </location>
</feature>
<evidence type="ECO:0000256" key="5">
    <source>
        <dbReference type="ARBA" id="ARBA00022519"/>
    </source>
</evidence>
<dbReference type="PANTHER" id="PTHR30413">
    <property type="entry name" value="INNER MEMBRANE TRANSPORT PERMEASE"/>
    <property type="match status" value="1"/>
</dbReference>
<dbReference type="AlphaFoldDB" id="A0A7M2YW81"/>
<evidence type="ECO:0000256" key="6">
    <source>
        <dbReference type="ARBA" id="ARBA00022692"/>
    </source>
</evidence>
<comment type="similarity">
    <text evidence="2 9">Belongs to the ABC-2 integral membrane protein family.</text>
</comment>
<feature type="transmembrane region" description="Helical" evidence="9">
    <location>
        <begin position="73"/>
        <end position="102"/>
    </location>
</feature>
<dbReference type="PANTHER" id="PTHR30413:SF8">
    <property type="entry name" value="TRANSPORT PERMEASE PROTEIN"/>
    <property type="match status" value="1"/>
</dbReference>
<dbReference type="Pfam" id="PF01061">
    <property type="entry name" value="ABC2_membrane"/>
    <property type="match status" value="1"/>
</dbReference>
<feature type="transmembrane region" description="Helical" evidence="9">
    <location>
        <begin position="151"/>
        <end position="175"/>
    </location>
</feature>
<name>A0A7M2YW81_9ACTN</name>
<dbReference type="RefSeq" id="WP_181813519.1">
    <property type="nucleotide sequence ID" value="NZ_QQZY01000004.1"/>
</dbReference>